<dbReference type="InParanoid" id="D8LPA3"/>
<evidence type="ECO:0000313" key="2">
    <source>
        <dbReference type="Proteomes" id="UP000002630"/>
    </source>
</evidence>
<dbReference type="EMBL" id="FN649741">
    <property type="protein sequence ID" value="CBN80374.1"/>
    <property type="molecule type" value="Genomic_DNA"/>
</dbReference>
<accession>D8LPA3</accession>
<proteinExistence type="predicted"/>
<keyword evidence="2" id="KW-1185">Reference proteome</keyword>
<evidence type="ECO:0000313" key="1">
    <source>
        <dbReference type="EMBL" id="CBN80374.1"/>
    </source>
</evidence>
<dbReference type="OrthoDB" id="10687320at2759"/>
<dbReference type="AlphaFoldDB" id="D8LPA3"/>
<sequence length="320" mass="33272">MSSAYATDLSQYPISISGDQIVQNIIQVAQSDGIDAVSLDHDFYGISQSGRVFSLASFRVVESGPNTNTGTLELHIFNSDGVSVPILTIGEDGTTIEGSLNVKGGHTSLETTSVVVEDKDMVLASGATSVDHLDKGGIILGTDESGAKEMLYDLGGDMWKSNIGINVDTDAAFTVGDAQTILDGAGLTIGDVSLTDGSLQLAPDISLGTEGLEIGDISVTPLGGLVIGSSDGSDVDTTVVLNKTGLTIGEEINLGVDSGLSIGSDVLLDEQGLYLKNTEAALYLGQTGWKIAYDSSSHHLLFEFYDANSSSYVTKAEFKA</sequence>
<organism evidence="1 2">
    <name type="scientific">Ectocarpus siliculosus</name>
    <name type="common">Brown alga</name>
    <name type="synonym">Conferva siliculosa</name>
    <dbReference type="NCBI Taxonomy" id="2880"/>
    <lineage>
        <taxon>Eukaryota</taxon>
        <taxon>Sar</taxon>
        <taxon>Stramenopiles</taxon>
        <taxon>Ochrophyta</taxon>
        <taxon>PX clade</taxon>
        <taxon>Phaeophyceae</taxon>
        <taxon>Ectocarpales</taxon>
        <taxon>Ectocarpaceae</taxon>
        <taxon>Ectocarpus</taxon>
    </lineage>
</organism>
<gene>
    <name evidence="1" type="ORF">Esi_0052_0227</name>
</gene>
<dbReference type="EMBL" id="FN648730">
    <property type="protein sequence ID" value="CBN80374.1"/>
    <property type="molecule type" value="Genomic_DNA"/>
</dbReference>
<protein>
    <submittedName>
        <fullName evidence="1">EsV-1-71</fullName>
    </submittedName>
</protein>
<dbReference type="Proteomes" id="UP000002630">
    <property type="component" value="Linkage Group LG16"/>
</dbReference>
<name>D8LPA3_ECTSI</name>
<reference evidence="1 2" key="1">
    <citation type="journal article" date="2010" name="Nature">
        <title>The Ectocarpus genome and the independent evolution of multicellularity in brown algae.</title>
        <authorList>
            <person name="Cock J.M."/>
            <person name="Sterck L."/>
            <person name="Rouze P."/>
            <person name="Scornet D."/>
            <person name="Allen A.E."/>
            <person name="Amoutzias G."/>
            <person name="Anthouard V."/>
            <person name="Artiguenave F."/>
            <person name="Aury J.M."/>
            <person name="Badger J.H."/>
            <person name="Beszteri B."/>
            <person name="Billiau K."/>
            <person name="Bonnet E."/>
            <person name="Bothwell J.H."/>
            <person name="Bowler C."/>
            <person name="Boyen C."/>
            <person name="Brownlee C."/>
            <person name="Carrano C.J."/>
            <person name="Charrier B."/>
            <person name="Cho G.Y."/>
            <person name="Coelho S.M."/>
            <person name="Collen J."/>
            <person name="Corre E."/>
            <person name="Da Silva C."/>
            <person name="Delage L."/>
            <person name="Delaroque N."/>
            <person name="Dittami S.M."/>
            <person name="Doulbeau S."/>
            <person name="Elias M."/>
            <person name="Farnham G."/>
            <person name="Gachon C.M."/>
            <person name="Gschloessl B."/>
            <person name="Heesch S."/>
            <person name="Jabbari K."/>
            <person name="Jubin C."/>
            <person name="Kawai H."/>
            <person name="Kimura K."/>
            <person name="Kloareg B."/>
            <person name="Kupper F.C."/>
            <person name="Lang D."/>
            <person name="Le Bail A."/>
            <person name="Leblanc C."/>
            <person name="Lerouge P."/>
            <person name="Lohr M."/>
            <person name="Lopez P.J."/>
            <person name="Martens C."/>
            <person name="Maumus F."/>
            <person name="Michel G."/>
            <person name="Miranda-Saavedra D."/>
            <person name="Morales J."/>
            <person name="Moreau H."/>
            <person name="Motomura T."/>
            <person name="Nagasato C."/>
            <person name="Napoli C.A."/>
            <person name="Nelson D.R."/>
            <person name="Nyvall-Collen P."/>
            <person name="Peters A.F."/>
            <person name="Pommier C."/>
            <person name="Potin P."/>
            <person name="Poulain J."/>
            <person name="Quesneville H."/>
            <person name="Read B."/>
            <person name="Rensing S.A."/>
            <person name="Ritter A."/>
            <person name="Rousvoal S."/>
            <person name="Samanta M."/>
            <person name="Samson G."/>
            <person name="Schroeder D.C."/>
            <person name="Segurens B."/>
            <person name="Strittmatter M."/>
            <person name="Tonon T."/>
            <person name="Tregear J.W."/>
            <person name="Valentin K."/>
            <person name="von Dassow P."/>
            <person name="Yamagishi T."/>
            <person name="Van de Peer Y."/>
            <person name="Wincker P."/>
        </authorList>
    </citation>
    <scope>NUCLEOTIDE SEQUENCE [LARGE SCALE GENOMIC DNA]</scope>
    <source>
        <strain evidence="2">Ec32 / CCAP1310/4</strain>
    </source>
</reference>